<name>A0A5J5II97_9BACT</name>
<sequence length="478" mass="55394">MMSKQYNIILVFIFLFGFSWDQSEAQIQSGKEIAEYHRVKARANADSKEWKTYTAKTIDKLPGFHISADPELDSYGGWKVNRSKATGFFRVEKKGDRWWIVDPDGYPFIHKGIDVFRPGSSDRQIEAMKSKYGTKGNWLLQESKFLKGNGFNGTGAWSDVDLIRQSPSPLVYTVIVNPMGAYKSAHLKKYGGKYKMAGWQGYRFDLVMVFDPEFDKYLEEAVAPIAKYSNDKYLLGYFTDNELPWKNDALDRHLKYLAKDEPCYIAAKKWLDERKGKDATTEDITNEDRLAFTAFYFETYLKKVAAAVRKYDPNHLYLGCRFNQGSEELSNPEIFKVAGKYMDVISINHYRKWQPDQSIMANWTKWSGKPFIITEWYTKGEDSGLPNRTGAGWNVPTQLDRGYFYQNFTIELLKSKSCVGWHWFTYQDNDPTDLKTDASNRDSNKGIVDSNFKPYQPLLDNMKILNNHVYGLIQYLDK</sequence>
<dbReference type="Gene3D" id="3.20.20.80">
    <property type="entry name" value="Glycosidases"/>
    <property type="match status" value="2"/>
</dbReference>
<dbReference type="AlphaFoldDB" id="A0A5J5II97"/>
<dbReference type="InterPro" id="IPR017853">
    <property type="entry name" value="GH"/>
</dbReference>
<dbReference type="Proteomes" id="UP000326903">
    <property type="component" value="Unassembled WGS sequence"/>
</dbReference>
<dbReference type="RefSeq" id="WP_150416008.1">
    <property type="nucleotide sequence ID" value="NZ_VYQF01000005.1"/>
</dbReference>
<protein>
    <recommendedName>
        <fullName evidence="3">Agarase</fullName>
    </recommendedName>
</protein>
<dbReference type="EMBL" id="VYQF01000005">
    <property type="protein sequence ID" value="KAA9037774.1"/>
    <property type="molecule type" value="Genomic_DNA"/>
</dbReference>
<gene>
    <name evidence="1" type="ORF">FW778_16940</name>
</gene>
<keyword evidence="2" id="KW-1185">Reference proteome</keyword>
<dbReference type="SUPFAM" id="SSF51445">
    <property type="entry name" value="(Trans)glycosidases"/>
    <property type="match status" value="1"/>
</dbReference>
<organism evidence="1 2">
    <name type="scientific">Ginsengibacter hankyongi</name>
    <dbReference type="NCBI Taxonomy" id="2607284"/>
    <lineage>
        <taxon>Bacteria</taxon>
        <taxon>Pseudomonadati</taxon>
        <taxon>Bacteroidota</taxon>
        <taxon>Chitinophagia</taxon>
        <taxon>Chitinophagales</taxon>
        <taxon>Chitinophagaceae</taxon>
        <taxon>Ginsengibacter</taxon>
    </lineage>
</organism>
<reference evidence="1 2" key="1">
    <citation type="submission" date="2019-09" db="EMBL/GenBank/DDBJ databases">
        <title>Draft genome sequence of Ginsengibacter sp. BR5-29.</title>
        <authorList>
            <person name="Im W.-T."/>
        </authorList>
    </citation>
    <scope>NUCLEOTIDE SEQUENCE [LARGE SCALE GENOMIC DNA]</scope>
    <source>
        <strain evidence="1 2">BR5-29</strain>
    </source>
</reference>
<proteinExistence type="predicted"/>
<comment type="caution">
    <text evidence="1">The sequence shown here is derived from an EMBL/GenBank/DDBJ whole genome shotgun (WGS) entry which is preliminary data.</text>
</comment>
<accession>A0A5J5II97</accession>
<evidence type="ECO:0000313" key="2">
    <source>
        <dbReference type="Proteomes" id="UP000326903"/>
    </source>
</evidence>
<evidence type="ECO:0008006" key="3">
    <source>
        <dbReference type="Google" id="ProtNLM"/>
    </source>
</evidence>
<evidence type="ECO:0000313" key="1">
    <source>
        <dbReference type="EMBL" id="KAA9037774.1"/>
    </source>
</evidence>